<dbReference type="InterPro" id="IPR052156">
    <property type="entry name" value="BCAA_Transport_ATP-bd_LivF"/>
</dbReference>
<evidence type="ECO:0000313" key="9">
    <source>
        <dbReference type="Proteomes" id="UP000092565"/>
    </source>
</evidence>
<comment type="similarity">
    <text evidence="1">Belongs to the ABC transporter superfamily.</text>
</comment>
<dbReference type="GO" id="GO:0015807">
    <property type="term" value="P:L-amino acid transport"/>
    <property type="evidence" value="ECO:0007669"/>
    <property type="project" value="TreeGrafter"/>
</dbReference>
<dbReference type="InterPro" id="IPR027417">
    <property type="entry name" value="P-loop_NTPase"/>
</dbReference>
<dbReference type="PANTHER" id="PTHR43820:SF2">
    <property type="entry name" value="ABC TRANSPORTER ATP-BINDING PROTEIN"/>
    <property type="match status" value="1"/>
</dbReference>
<dbReference type="Proteomes" id="UP001218364">
    <property type="component" value="Unassembled WGS sequence"/>
</dbReference>
<dbReference type="SMART" id="SM00382">
    <property type="entry name" value="AAA"/>
    <property type="match status" value="1"/>
</dbReference>
<gene>
    <name evidence="7" type="primary">livF</name>
    <name evidence="7" type="ORF">JL2886_03704</name>
    <name evidence="8" type="ORF">PXK24_01115</name>
</gene>
<reference evidence="7 9" key="1">
    <citation type="submission" date="2016-04" db="EMBL/GenBank/DDBJ databases">
        <authorList>
            <person name="Evans L.H."/>
            <person name="Alamgir A."/>
            <person name="Owens N."/>
            <person name="Weber N.D."/>
            <person name="Virtaneva K."/>
            <person name="Barbian K."/>
            <person name="Babar A."/>
            <person name="Rosenke K."/>
        </authorList>
    </citation>
    <scope>NUCLEOTIDE SEQUENCE [LARGE SCALE GENOMIC DNA]</scope>
    <source>
        <strain evidence="7 9">JL2886</strain>
    </source>
</reference>
<evidence type="ECO:0000313" key="7">
    <source>
        <dbReference type="EMBL" id="ANP38576.1"/>
    </source>
</evidence>
<dbReference type="Proteomes" id="UP000092565">
    <property type="component" value="Chromosome"/>
</dbReference>
<keyword evidence="3" id="KW-0547">Nucleotide-binding</keyword>
<dbReference type="PANTHER" id="PTHR43820">
    <property type="entry name" value="HIGH-AFFINITY BRANCHED-CHAIN AMINO ACID TRANSPORT ATP-BINDING PROTEIN LIVF"/>
    <property type="match status" value="1"/>
</dbReference>
<sequence length="227" mass="24743">MTSLLEIDNLTGGYRDTHVLFNVSARIEAGSVLGVFGRNGVGKTTLARLVQGSLITGAGDIRLEGHSVASRPSHARRKRGIGYMPQTSMVFDDLTVRENLTLGSNREGPERYFDRFPRLAERLDQPAGTMSGGERKILAFVRAMIEDTKVIVLDEPSEGVQPENIAHMAECLMDRAKAGAGILLCEQNLSFLTGISDWYLGLDAGTVVLDKPANEVSIERLRSILSL</sequence>
<dbReference type="SUPFAM" id="SSF52540">
    <property type="entry name" value="P-loop containing nucleoside triphosphate hydrolases"/>
    <property type="match status" value="1"/>
</dbReference>
<evidence type="ECO:0000313" key="8">
    <source>
        <dbReference type="EMBL" id="MDE4164275.1"/>
    </source>
</evidence>
<evidence type="ECO:0000256" key="4">
    <source>
        <dbReference type="ARBA" id="ARBA00022840"/>
    </source>
</evidence>
<dbReference type="InterPro" id="IPR003593">
    <property type="entry name" value="AAA+_ATPase"/>
</dbReference>
<dbReference type="AlphaFoldDB" id="A0A1B0ZWJ1"/>
<dbReference type="Pfam" id="PF00005">
    <property type="entry name" value="ABC_tran"/>
    <property type="match status" value="1"/>
</dbReference>
<evidence type="ECO:0000256" key="3">
    <source>
        <dbReference type="ARBA" id="ARBA00022741"/>
    </source>
</evidence>
<dbReference type="GO" id="GO:0016887">
    <property type="term" value="F:ATP hydrolysis activity"/>
    <property type="evidence" value="ECO:0007669"/>
    <property type="project" value="InterPro"/>
</dbReference>
<dbReference type="OrthoDB" id="7836150at2"/>
<keyword evidence="9" id="KW-1185">Reference proteome</keyword>
<feature type="domain" description="ABC transporter" evidence="6">
    <location>
        <begin position="5"/>
        <end position="221"/>
    </location>
</feature>
<proteinExistence type="inferred from homology"/>
<dbReference type="EMBL" id="CP015124">
    <property type="protein sequence ID" value="ANP38576.1"/>
    <property type="molecule type" value="Genomic_DNA"/>
</dbReference>
<dbReference type="RefSeq" id="WP_065273214.1">
    <property type="nucleotide sequence ID" value="NZ_CP015124.1"/>
</dbReference>
<evidence type="ECO:0000256" key="1">
    <source>
        <dbReference type="ARBA" id="ARBA00005417"/>
    </source>
</evidence>
<organism evidence="7 9">
    <name type="scientific">Phaeobacter gallaeciensis</name>
    <dbReference type="NCBI Taxonomy" id="60890"/>
    <lineage>
        <taxon>Bacteria</taxon>
        <taxon>Pseudomonadati</taxon>
        <taxon>Pseudomonadota</taxon>
        <taxon>Alphaproteobacteria</taxon>
        <taxon>Rhodobacterales</taxon>
        <taxon>Roseobacteraceae</taxon>
        <taxon>Phaeobacter</taxon>
    </lineage>
</organism>
<dbReference type="EMBL" id="JARCJK010000001">
    <property type="protein sequence ID" value="MDE4164275.1"/>
    <property type="molecule type" value="Genomic_DNA"/>
</dbReference>
<dbReference type="PROSITE" id="PS50893">
    <property type="entry name" value="ABC_TRANSPORTER_2"/>
    <property type="match status" value="1"/>
</dbReference>
<evidence type="ECO:0000256" key="5">
    <source>
        <dbReference type="ARBA" id="ARBA00022970"/>
    </source>
</evidence>
<keyword evidence="4 7" id="KW-0067">ATP-binding</keyword>
<dbReference type="PATRIC" id="fig|60890.4.peg.3611"/>
<keyword evidence="5" id="KW-0029">Amino-acid transport</keyword>
<name>A0A1B0ZWJ1_9RHOB</name>
<dbReference type="GO" id="GO:0015658">
    <property type="term" value="F:branched-chain amino acid transmembrane transporter activity"/>
    <property type="evidence" value="ECO:0007669"/>
    <property type="project" value="TreeGrafter"/>
</dbReference>
<evidence type="ECO:0000313" key="10">
    <source>
        <dbReference type="Proteomes" id="UP001218364"/>
    </source>
</evidence>
<evidence type="ECO:0000259" key="6">
    <source>
        <dbReference type="PROSITE" id="PS50893"/>
    </source>
</evidence>
<accession>A0A1B0ZWJ1</accession>
<keyword evidence="2" id="KW-0813">Transport</keyword>
<reference evidence="8 10" key="2">
    <citation type="submission" date="2023-02" db="EMBL/GenBank/DDBJ databases">
        <title>Population genomics of bacteria associated with diatom.</title>
        <authorList>
            <person name="Xie J."/>
            <person name="Wang H."/>
        </authorList>
    </citation>
    <scope>NUCLEOTIDE SEQUENCE [LARGE SCALE GENOMIC DNA]</scope>
    <source>
        <strain evidence="8 10">PT47_8</strain>
    </source>
</reference>
<dbReference type="GO" id="GO:0005524">
    <property type="term" value="F:ATP binding"/>
    <property type="evidence" value="ECO:0007669"/>
    <property type="project" value="UniProtKB-KW"/>
</dbReference>
<dbReference type="Gene3D" id="3.40.50.300">
    <property type="entry name" value="P-loop containing nucleotide triphosphate hydrolases"/>
    <property type="match status" value="1"/>
</dbReference>
<evidence type="ECO:0000256" key="2">
    <source>
        <dbReference type="ARBA" id="ARBA00022448"/>
    </source>
</evidence>
<dbReference type="InterPro" id="IPR003439">
    <property type="entry name" value="ABC_transporter-like_ATP-bd"/>
</dbReference>
<protein>
    <submittedName>
        <fullName evidence="8">ATP-binding cassette domain-containing protein</fullName>
    </submittedName>
    <submittedName>
        <fullName evidence="7">Branched-chain amino acid ABC transporter ATP-binding protein</fullName>
    </submittedName>
</protein>